<keyword evidence="16" id="KW-1185">Reference proteome</keyword>
<organism evidence="15 16">
    <name type="scientific">Paenibacillus sabuli</name>
    <dbReference type="NCBI Taxonomy" id="2772509"/>
    <lineage>
        <taxon>Bacteria</taxon>
        <taxon>Bacillati</taxon>
        <taxon>Bacillota</taxon>
        <taxon>Bacilli</taxon>
        <taxon>Bacillales</taxon>
        <taxon>Paenibacillaceae</taxon>
        <taxon>Paenibacillus</taxon>
    </lineage>
</organism>
<feature type="domain" description="Histidine kinase/HSP90-like ATPase" evidence="13">
    <location>
        <begin position="487"/>
        <end position="588"/>
    </location>
</feature>
<dbReference type="InterPro" id="IPR010559">
    <property type="entry name" value="Sig_transdc_His_kin_internal"/>
</dbReference>
<dbReference type="PANTHER" id="PTHR34220">
    <property type="entry name" value="SENSOR HISTIDINE KINASE YPDA"/>
    <property type="match status" value="1"/>
</dbReference>
<dbReference type="InterPro" id="IPR003594">
    <property type="entry name" value="HATPase_dom"/>
</dbReference>
<feature type="transmembrane region" description="Helical" evidence="12">
    <location>
        <begin position="297"/>
        <end position="317"/>
    </location>
</feature>
<evidence type="ECO:0000259" key="13">
    <source>
        <dbReference type="Pfam" id="PF02518"/>
    </source>
</evidence>
<comment type="subcellular location">
    <subcellularLocation>
        <location evidence="1">Cell membrane</location>
        <topology evidence="1">Multi-pass membrane protein</topology>
    </subcellularLocation>
</comment>
<comment type="caution">
    <text evidence="15">The sequence shown here is derived from an EMBL/GenBank/DDBJ whole genome shotgun (WGS) entry which is preliminary data.</text>
</comment>
<sequence>MRKKFFLKNLALFLIPLLIPTIVLGALSIVVTKRYNEAEISRNQMQLFSQMDRNIELIFNEIDALGVSFDNVEVLYRLEDILRTQQVTLENKRVLQATQNYLDAPANARPYIESIYVYVRNPYDQLLASGTGLANFVEFHDMSWLASFEAHQGADAAIWTEARQIRRYSFEEPIAVTTIYKPLYSSVMREPFGVIVLNIYTEYIERLLRAYETYPGQLLLVLDERGQVMFQNRPLDGVDGEALQRLVDGGDASFALRQGDGAYAGAQLASARYEGWRYVSLVPEQAMNPVTFRLSEFTIYVVLLSFLLGLALTYYLTRRSLRHIREMIGIIKAAEKGLPLPQGPSAPSARDDEYNYIIQTMTRNFIEQSYLNVQLSEKKYRLQAAELLALQSQMNPHFLFNTLETINWKVMGLTRRPNEANRMLEDLSDLLRYSLDTPGRIVTLDKEIARTRSYIAIQKTRYEDKFDVVWAYDEEAVRVHSIVKLVLQPLIENSLYHGIKEKEGPGRIKVKIETEGGCTRIAVIDNGVGMTPQRLAEVRGLLGQDGEAGEHIGLANTSRRLKLTYGLQDGVRVQSKRGMGTVVSLLIPQ</sequence>
<evidence type="ECO:0000256" key="12">
    <source>
        <dbReference type="SAM" id="Phobius"/>
    </source>
</evidence>
<keyword evidence="3" id="KW-0597">Phosphoprotein</keyword>
<feature type="domain" description="Signal transduction histidine kinase internal region" evidence="14">
    <location>
        <begin position="385"/>
        <end position="466"/>
    </location>
</feature>
<keyword evidence="9 12" id="KW-1133">Transmembrane helix</keyword>
<evidence type="ECO:0000256" key="5">
    <source>
        <dbReference type="ARBA" id="ARBA00022692"/>
    </source>
</evidence>
<protein>
    <submittedName>
        <fullName evidence="15">Sensor histidine kinase</fullName>
    </submittedName>
</protein>
<dbReference type="AlphaFoldDB" id="A0A927GRD5"/>
<dbReference type="Gene3D" id="3.30.565.10">
    <property type="entry name" value="Histidine kinase-like ATPase, C-terminal domain"/>
    <property type="match status" value="1"/>
</dbReference>
<dbReference type="InterPro" id="IPR036890">
    <property type="entry name" value="HATPase_C_sf"/>
</dbReference>
<evidence type="ECO:0000256" key="2">
    <source>
        <dbReference type="ARBA" id="ARBA00022475"/>
    </source>
</evidence>
<evidence type="ECO:0000256" key="7">
    <source>
        <dbReference type="ARBA" id="ARBA00022777"/>
    </source>
</evidence>
<evidence type="ECO:0000256" key="10">
    <source>
        <dbReference type="ARBA" id="ARBA00023012"/>
    </source>
</evidence>
<evidence type="ECO:0000256" key="3">
    <source>
        <dbReference type="ARBA" id="ARBA00022553"/>
    </source>
</evidence>
<dbReference type="Pfam" id="PF02518">
    <property type="entry name" value="HATPase_c"/>
    <property type="match status" value="1"/>
</dbReference>
<keyword evidence="6" id="KW-0547">Nucleotide-binding</keyword>
<keyword evidence="2" id="KW-1003">Cell membrane</keyword>
<gene>
    <name evidence="15" type="ORF">IDH44_06545</name>
</gene>
<dbReference type="EMBL" id="JACXIZ010000012">
    <property type="protein sequence ID" value="MBD2844845.1"/>
    <property type="molecule type" value="Genomic_DNA"/>
</dbReference>
<accession>A0A927GRD5</accession>
<keyword evidence="4" id="KW-0808">Transferase</keyword>
<keyword evidence="7 15" id="KW-0418">Kinase</keyword>
<evidence type="ECO:0000256" key="6">
    <source>
        <dbReference type="ARBA" id="ARBA00022741"/>
    </source>
</evidence>
<dbReference type="GO" id="GO:0000155">
    <property type="term" value="F:phosphorelay sensor kinase activity"/>
    <property type="evidence" value="ECO:0007669"/>
    <property type="project" value="InterPro"/>
</dbReference>
<evidence type="ECO:0000256" key="9">
    <source>
        <dbReference type="ARBA" id="ARBA00022989"/>
    </source>
</evidence>
<dbReference type="InterPro" id="IPR050640">
    <property type="entry name" value="Bact_2-comp_sensor_kinase"/>
</dbReference>
<keyword evidence="11 12" id="KW-0472">Membrane</keyword>
<proteinExistence type="predicted"/>
<keyword evidence="10" id="KW-0902">Two-component regulatory system</keyword>
<dbReference type="GO" id="GO:0005886">
    <property type="term" value="C:plasma membrane"/>
    <property type="evidence" value="ECO:0007669"/>
    <property type="project" value="UniProtKB-SubCell"/>
</dbReference>
<dbReference type="GO" id="GO:0005524">
    <property type="term" value="F:ATP binding"/>
    <property type="evidence" value="ECO:0007669"/>
    <property type="project" value="UniProtKB-KW"/>
</dbReference>
<evidence type="ECO:0000256" key="8">
    <source>
        <dbReference type="ARBA" id="ARBA00022840"/>
    </source>
</evidence>
<dbReference type="Proteomes" id="UP000621560">
    <property type="component" value="Unassembled WGS sequence"/>
</dbReference>
<dbReference type="RefSeq" id="WP_190915883.1">
    <property type="nucleotide sequence ID" value="NZ_JACXIZ010000012.1"/>
</dbReference>
<dbReference type="Pfam" id="PF06580">
    <property type="entry name" value="His_kinase"/>
    <property type="match status" value="1"/>
</dbReference>
<keyword evidence="8" id="KW-0067">ATP-binding</keyword>
<evidence type="ECO:0000256" key="4">
    <source>
        <dbReference type="ARBA" id="ARBA00022679"/>
    </source>
</evidence>
<evidence type="ECO:0000313" key="16">
    <source>
        <dbReference type="Proteomes" id="UP000621560"/>
    </source>
</evidence>
<name>A0A927GRD5_9BACL</name>
<dbReference type="SUPFAM" id="SSF55874">
    <property type="entry name" value="ATPase domain of HSP90 chaperone/DNA topoisomerase II/histidine kinase"/>
    <property type="match status" value="1"/>
</dbReference>
<evidence type="ECO:0000313" key="15">
    <source>
        <dbReference type="EMBL" id="MBD2844845.1"/>
    </source>
</evidence>
<reference evidence="15" key="1">
    <citation type="submission" date="2020-09" db="EMBL/GenBank/DDBJ databases">
        <title>A novel bacterium of genus Paenibacillus, isolated from South China Sea.</title>
        <authorList>
            <person name="Huang H."/>
            <person name="Mo K."/>
            <person name="Hu Y."/>
        </authorList>
    </citation>
    <scope>NUCLEOTIDE SEQUENCE</scope>
    <source>
        <strain evidence="15">IB182496</strain>
    </source>
</reference>
<evidence type="ECO:0000256" key="1">
    <source>
        <dbReference type="ARBA" id="ARBA00004651"/>
    </source>
</evidence>
<evidence type="ECO:0000259" key="14">
    <source>
        <dbReference type="Pfam" id="PF06580"/>
    </source>
</evidence>
<keyword evidence="5 12" id="KW-0812">Transmembrane</keyword>
<evidence type="ECO:0000256" key="11">
    <source>
        <dbReference type="ARBA" id="ARBA00023136"/>
    </source>
</evidence>
<dbReference type="PANTHER" id="PTHR34220:SF11">
    <property type="entry name" value="SENSOR PROTEIN KINASE HPTS"/>
    <property type="match status" value="1"/>
</dbReference>